<protein>
    <submittedName>
        <fullName evidence="1">Phosphatidylinositol 4-kinase pik1alpha (PI4-kinase)(PtdIns-4-kinase)</fullName>
        <ecNumber evidence="1">2.7.1.67</ecNumber>
    </submittedName>
</protein>
<evidence type="ECO:0000313" key="2">
    <source>
        <dbReference type="Proteomes" id="UP001145114"/>
    </source>
</evidence>
<dbReference type="Proteomes" id="UP001145114">
    <property type="component" value="Unassembled WGS sequence"/>
</dbReference>
<keyword evidence="1" id="KW-0808">Transferase</keyword>
<feature type="non-terminal residue" evidence="1">
    <location>
        <position position="411"/>
    </location>
</feature>
<name>A0ACC1HU77_9FUNG</name>
<organism evidence="1 2">
    <name type="scientific">Spiromyces aspiralis</name>
    <dbReference type="NCBI Taxonomy" id="68401"/>
    <lineage>
        <taxon>Eukaryota</taxon>
        <taxon>Fungi</taxon>
        <taxon>Fungi incertae sedis</taxon>
        <taxon>Zoopagomycota</taxon>
        <taxon>Kickxellomycotina</taxon>
        <taxon>Kickxellomycetes</taxon>
        <taxon>Kickxellales</taxon>
        <taxon>Kickxellaceae</taxon>
        <taxon>Spiromyces</taxon>
    </lineage>
</organism>
<reference evidence="1" key="1">
    <citation type="submission" date="2022-06" db="EMBL/GenBank/DDBJ databases">
        <title>Phylogenomic reconstructions and comparative analyses of Kickxellomycotina fungi.</title>
        <authorList>
            <person name="Reynolds N.K."/>
            <person name="Stajich J.E."/>
            <person name="Barry K."/>
            <person name="Grigoriev I.V."/>
            <person name="Crous P."/>
            <person name="Smith M.E."/>
        </authorList>
    </citation>
    <scope>NUCLEOTIDE SEQUENCE</scope>
    <source>
        <strain evidence="1">RSA 2271</strain>
    </source>
</reference>
<proteinExistence type="predicted"/>
<dbReference type="EMBL" id="JAMZIH010002421">
    <property type="protein sequence ID" value="KAJ1677454.1"/>
    <property type="molecule type" value="Genomic_DNA"/>
</dbReference>
<keyword evidence="2" id="KW-1185">Reference proteome</keyword>
<sequence>MLLAQLARMQKGLGRSKQVYTTVAGESSTAASSSTSANNSDQAVGAPERKSRRRGGAHAQAADTVEKIRENLINEMMRLENKRFQLQQARLKAQREQQRQTPATAASKSDSSEGLTGMASDQVDLSAVEYKDDPSAKVLKEDWEQKKARIRTSSPYGHEPRWNLISVIVKEGADLRQEQLALQLIREMGRVWQLENVPVFIRYFRIMVTGEQSGLIETITNTISVHSLKKDFYNRNPDYTGPPFTLFEYFRAEYGEPDTPKYQKAQDNFMRSLVAYSLATYILQLRDRHNGNILLDTEGHLIHIDFGFMLSNSPGSVGFEAAPFKMPQEYVQVLGGMGSPKWREFKGLLRQAFMVLRKYVDNFCLLVEMMLKDSKLPCLSAGPAAVTTMRDRFQLTMTDKQVDEFLDRLLL</sequence>
<dbReference type="EC" id="2.7.1.67" evidence="1"/>
<accession>A0ACC1HU77</accession>
<evidence type="ECO:0000313" key="1">
    <source>
        <dbReference type="EMBL" id="KAJ1677454.1"/>
    </source>
</evidence>
<gene>
    <name evidence="1" type="primary">PIK1_1</name>
    <name evidence="1" type="ORF">EV182_006136</name>
</gene>
<comment type="caution">
    <text evidence="1">The sequence shown here is derived from an EMBL/GenBank/DDBJ whole genome shotgun (WGS) entry which is preliminary data.</text>
</comment>